<comment type="caution">
    <text evidence="1">The sequence shown here is derived from an EMBL/GenBank/DDBJ whole genome shotgun (WGS) entry which is preliminary data.</text>
</comment>
<gene>
    <name evidence="1" type="ORF">Adt_27386</name>
</gene>
<protein>
    <submittedName>
        <fullName evidence="1">Aminotransferase-like</fullName>
    </submittedName>
</protein>
<proteinExistence type="predicted"/>
<name>A0ABD1RTW3_9LAMI</name>
<accession>A0ABD1RTW3</accession>
<dbReference type="EMBL" id="JBFOLK010000008">
    <property type="protein sequence ID" value="KAL2491758.1"/>
    <property type="molecule type" value="Genomic_DNA"/>
</dbReference>
<organism evidence="1 2">
    <name type="scientific">Abeliophyllum distichum</name>
    <dbReference type="NCBI Taxonomy" id="126358"/>
    <lineage>
        <taxon>Eukaryota</taxon>
        <taxon>Viridiplantae</taxon>
        <taxon>Streptophyta</taxon>
        <taxon>Embryophyta</taxon>
        <taxon>Tracheophyta</taxon>
        <taxon>Spermatophyta</taxon>
        <taxon>Magnoliopsida</taxon>
        <taxon>eudicotyledons</taxon>
        <taxon>Gunneridae</taxon>
        <taxon>Pentapetalae</taxon>
        <taxon>asterids</taxon>
        <taxon>lamiids</taxon>
        <taxon>Lamiales</taxon>
        <taxon>Oleaceae</taxon>
        <taxon>Forsythieae</taxon>
        <taxon>Abeliophyllum</taxon>
    </lineage>
</organism>
<evidence type="ECO:0000313" key="2">
    <source>
        <dbReference type="Proteomes" id="UP001604336"/>
    </source>
</evidence>
<reference evidence="2" key="1">
    <citation type="submission" date="2024-07" db="EMBL/GenBank/DDBJ databases">
        <title>Two chromosome-level genome assemblies of Korean endemic species Abeliophyllum distichum and Forsythia ovata (Oleaceae).</title>
        <authorList>
            <person name="Jang H."/>
        </authorList>
    </citation>
    <scope>NUCLEOTIDE SEQUENCE [LARGE SCALE GENOMIC DNA]</scope>
</reference>
<dbReference type="Proteomes" id="UP001604336">
    <property type="component" value="Unassembled WGS sequence"/>
</dbReference>
<evidence type="ECO:0000313" key="1">
    <source>
        <dbReference type="EMBL" id="KAL2491758.1"/>
    </source>
</evidence>
<sequence>MLVYIHGLSQISIFVLRRKHMVGHGPTGELFDRARILELLEFTLDIPAFDPTLFCIAMCFWASDYNTLVFPLGPMSITLRDVSALTNLPPIGATISPAMIITHTHPSIDKQCFGSYKQLLTLR</sequence>
<dbReference type="AlphaFoldDB" id="A0ABD1RTW3"/>
<keyword evidence="2" id="KW-1185">Reference proteome</keyword>